<gene>
    <name evidence="15" type="primary">epsK</name>
</gene>
<evidence type="ECO:0000256" key="9">
    <source>
        <dbReference type="ARBA" id="ARBA00022989"/>
    </source>
</evidence>
<keyword evidence="7" id="KW-0256">Endoplasmic reticulum</keyword>
<evidence type="ECO:0000256" key="5">
    <source>
        <dbReference type="ARBA" id="ARBA00022692"/>
    </source>
</evidence>
<accession>Q56048</accession>
<keyword evidence="9" id="KW-1133">Transmembrane helix</keyword>
<evidence type="ECO:0000256" key="10">
    <source>
        <dbReference type="ARBA" id="ARBA00023034"/>
    </source>
</evidence>
<evidence type="ECO:0000256" key="6">
    <source>
        <dbReference type="ARBA" id="ARBA00022723"/>
    </source>
</evidence>
<comment type="subcellular location">
    <subcellularLocation>
        <location evidence="2">Endoplasmic reticulum membrane</location>
        <topology evidence="2">Single-pass type II membrane protein</topology>
    </subcellularLocation>
    <subcellularLocation>
        <location evidence="1">Golgi apparatus membrane</location>
        <topology evidence="1">Single-pass type II membrane protein</topology>
    </subcellularLocation>
</comment>
<evidence type="ECO:0000256" key="4">
    <source>
        <dbReference type="ARBA" id="ARBA00022679"/>
    </source>
</evidence>
<keyword evidence="6" id="KW-0479">Metal-binding</keyword>
<keyword evidence="12" id="KW-1015">Disulfide bond</keyword>
<evidence type="ECO:0000256" key="8">
    <source>
        <dbReference type="ARBA" id="ARBA00022968"/>
    </source>
</evidence>
<keyword evidence="13" id="KW-0325">Glycoprotein</keyword>
<dbReference type="GO" id="GO:0016020">
    <property type="term" value="C:membrane"/>
    <property type="evidence" value="ECO:0007669"/>
    <property type="project" value="InterPro"/>
</dbReference>
<dbReference type="GO" id="GO:0050650">
    <property type="term" value="P:chondroitin sulfate proteoglycan biosynthetic process"/>
    <property type="evidence" value="ECO:0007669"/>
    <property type="project" value="TreeGrafter"/>
</dbReference>
<reference evidence="15" key="1">
    <citation type="journal article" date="1996" name="J. Bacteriol.">
        <title>Identification and characterization of the eps (Exopolysaccharide) gene cluster from Streptococcus thermophilus Sfi6.</title>
        <authorList>
            <person name="Stingele F."/>
            <person name="Neeser J.R."/>
            <person name="Mollet B."/>
        </authorList>
    </citation>
    <scope>NUCLEOTIDE SEQUENCE</scope>
    <source>
        <strain evidence="15">Sfi6</strain>
    </source>
</reference>
<dbReference type="GO" id="GO:0030158">
    <property type="term" value="F:protein xylosyltransferase activity"/>
    <property type="evidence" value="ECO:0007669"/>
    <property type="project" value="InterPro"/>
</dbReference>
<keyword evidence="10" id="KW-0333">Golgi apparatus</keyword>
<sequence>MEDRKKQVILILSHRNTLALKSTIELLDSQYFDFFLHIDKKSRIQDFFYLKKITKFSTIHFSERKNVHWGGFSMVEAMFALLECARDTGEYSYFHFLSGDDMPIKDNEIVFNFFENSYPKNFIDILDFENVNKNSYFYEPPEMIEERVKYYYPHMDILNRKGTNFIGKKLIYLQKLLKVNRLKNREIEIFKGHQWCSLTNQFVDILLDKEERRVGKSYFSSSLIPDECYFQTFAMIKKVEIYQQKNMSARLIDWTRGKPYIWRQDDFFEIMNDKDSMFSRKFDENVDRKIIEEIYIKIRGRSTDEANKIKDKRFTK</sequence>
<keyword evidence="11" id="KW-0472">Membrane</keyword>
<dbReference type="PANTHER" id="PTHR46025:SF3">
    <property type="entry name" value="XYLOSYLTRANSFERASE OXT"/>
    <property type="match status" value="1"/>
</dbReference>
<dbReference type="Pfam" id="PF02485">
    <property type="entry name" value="Branch"/>
    <property type="match status" value="1"/>
</dbReference>
<protein>
    <recommendedName>
        <fullName evidence="14">Peptide O-xylosyltransferase</fullName>
    </recommendedName>
</protein>
<reference evidence="15" key="2">
    <citation type="thesis" date="1996" institute="Department of Microbiology" country="Technical University Munich">
        <authorList>
            <person name="Stingele F."/>
        </authorList>
    </citation>
    <scope>NUCLEOTIDE SEQUENCE</scope>
    <source>
        <strain evidence="15">Sfi6</strain>
    </source>
</reference>
<evidence type="ECO:0000256" key="7">
    <source>
        <dbReference type="ARBA" id="ARBA00022824"/>
    </source>
</evidence>
<evidence type="ECO:0000256" key="2">
    <source>
        <dbReference type="ARBA" id="ARBA00004648"/>
    </source>
</evidence>
<dbReference type="EMBL" id="U40830">
    <property type="protein sequence ID" value="AAC44018.1"/>
    <property type="molecule type" value="Genomic_DNA"/>
</dbReference>
<dbReference type="InterPro" id="IPR003406">
    <property type="entry name" value="Glyco_trans_14"/>
</dbReference>
<keyword evidence="5" id="KW-0812">Transmembrane</keyword>
<name>Q56048_STRTR</name>
<dbReference type="AlphaFoldDB" id="Q56048"/>
<keyword evidence="8" id="KW-0735">Signal-anchor</keyword>
<evidence type="ECO:0000256" key="14">
    <source>
        <dbReference type="ARBA" id="ARBA00042865"/>
    </source>
</evidence>
<proteinExistence type="predicted"/>
<dbReference type="CAZy" id="GT14">
    <property type="family name" value="Glycosyltransferase Family 14"/>
</dbReference>
<evidence type="ECO:0000313" key="15">
    <source>
        <dbReference type="EMBL" id="AAC44018.1"/>
    </source>
</evidence>
<dbReference type="InterPro" id="IPR043538">
    <property type="entry name" value="XYLT"/>
</dbReference>
<dbReference type="PANTHER" id="PTHR46025">
    <property type="entry name" value="XYLOSYLTRANSFERASE OXT"/>
    <property type="match status" value="1"/>
</dbReference>
<keyword evidence="4" id="KW-0808">Transferase</keyword>
<evidence type="ECO:0000256" key="11">
    <source>
        <dbReference type="ARBA" id="ARBA00023136"/>
    </source>
</evidence>
<dbReference type="GO" id="GO:0046872">
    <property type="term" value="F:metal ion binding"/>
    <property type="evidence" value="ECO:0007669"/>
    <property type="project" value="UniProtKB-KW"/>
</dbReference>
<evidence type="ECO:0000256" key="12">
    <source>
        <dbReference type="ARBA" id="ARBA00023157"/>
    </source>
</evidence>
<evidence type="ECO:0000256" key="1">
    <source>
        <dbReference type="ARBA" id="ARBA00004323"/>
    </source>
</evidence>
<evidence type="ECO:0000256" key="3">
    <source>
        <dbReference type="ARBA" id="ARBA00022676"/>
    </source>
</evidence>
<keyword evidence="3" id="KW-0328">Glycosyltransferase</keyword>
<dbReference type="GO" id="GO:0015012">
    <property type="term" value="P:heparan sulfate proteoglycan biosynthetic process"/>
    <property type="evidence" value="ECO:0007669"/>
    <property type="project" value="TreeGrafter"/>
</dbReference>
<organism evidence="15">
    <name type="scientific">Streptococcus thermophilus</name>
    <dbReference type="NCBI Taxonomy" id="1308"/>
    <lineage>
        <taxon>Bacteria</taxon>
        <taxon>Bacillati</taxon>
        <taxon>Bacillota</taxon>
        <taxon>Bacilli</taxon>
        <taxon>Lactobacillales</taxon>
        <taxon>Streptococcaceae</taxon>
        <taxon>Streptococcus</taxon>
    </lineage>
</organism>
<evidence type="ECO:0000256" key="13">
    <source>
        <dbReference type="ARBA" id="ARBA00023180"/>
    </source>
</evidence>